<evidence type="ECO:0000256" key="1">
    <source>
        <dbReference type="ARBA" id="ARBA00011764"/>
    </source>
</evidence>
<dbReference type="EnsemblMetazoa" id="XM_012695041.3">
    <property type="protein sequence ID" value="XP_012550495.1"/>
    <property type="gene ID" value="LOC101740072"/>
</dbReference>
<feature type="domain" description="Myb-like" evidence="7">
    <location>
        <begin position="177"/>
        <end position="250"/>
    </location>
</feature>
<evidence type="ECO:0000313" key="9">
    <source>
        <dbReference type="Proteomes" id="UP000005204"/>
    </source>
</evidence>
<proteinExistence type="predicted"/>
<sequence length="575" mass="66826">MDDENLDETVFLTRFRSPSFTKEEVMLILNLIEKYKDALLNKLTSSFASRTKEITWMKITKEFNKLNPRHIRTMESIKMKWENLKRDVRKLSNNLLDINIDQLDEVKSRVVSMMCEADNRTEAAKLNIDLKLNDFEEQDEIVTNVAENETSATHEEIYSNNSSSYDDDEGDMTRSQRSPGFRRDEIILLISLIEQNLNIILDKSTKTTINVAKEKTWMQIAEMYNKQNKQNRIQRTGNQLKTKWENLKKMVKKCRKGSKYDQHDWDSILDKVIEIISLSENKNKEFDPNESNCEFNELDVLNGLDNTTNGHSFEDNISDDYTANNATIRDRKSKFYDTSRKFSPHECKLLMQCVKQEKKSMAVPNSKSNKFKSLAWIRITKSYNRLSPQKRSTKMLRSKFNNLTRLARKISFKGPIVNMYKNRGCGNGDDGREYIVKREPSEKDYSDLDEICDDDNDAIPRNDDHNTVNATDFIQDPLMTVLNADSGIDVTQTEDKEVTKLKIELLSYKRETAKLERRRIENAMESDALEASLRLRAARLEAVAAATKLPRSHPALGFTPEEARAEEYLLRYQNT</sequence>
<dbReference type="Proteomes" id="UP000005204">
    <property type="component" value="Unassembled WGS sequence"/>
</dbReference>
<dbReference type="InterPro" id="IPR028002">
    <property type="entry name" value="Myb_DNA-bind_5"/>
</dbReference>
<dbReference type="OrthoDB" id="7478883at2759"/>
<dbReference type="Pfam" id="PF13873">
    <property type="entry name" value="Myb_DNA-bind_5"/>
    <property type="match status" value="3"/>
</dbReference>
<feature type="domain" description="Myb-like" evidence="7">
    <location>
        <begin position="16"/>
        <end position="87"/>
    </location>
</feature>
<dbReference type="InterPro" id="IPR001005">
    <property type="entry name" value="SANT/Myb"/>
</dbReference>
<reference evidence="9" key="1">
    <citation type="journal article" date="2008" name="Insect Biochem. Mol. Biol.">
        <title>The genome of a lepidopteran model insect, the silkworm Bombyx mori.</title>
        <authorList>
            <consortium name="International Silkworm Genome Consortium"/>
        </authorList>
    </citation>
    <scope>NUCLEOTIDE SEQUENCE [LARGE SCALE GENOMIC DNA]</scope>
    <source>
        <strain evidence="9">p50T</strain>
    </source>
</reference>
<dbReference type="GeneID" id="101740072"/>
<comment type="subunit">
    <text evidence="1">Self-associates forming complexes of several hundred monomers.</text>
</comment>
<organism evidence="8 9">
    <name type="scientific">Bombyx mori</name>
    <name type="common">Silk moth</name>
    <dbReference type="NCBI Taxonomy" id="7091"/>
    <lineage>
        <taxon>Eukaryota</taxon>
        <taxon>Metazoa</taxon>
        <taxon>Ecdysozoa</taxon>
        <taxon>Arthropoda</taxon>
        <taxon>Hexapoda</taxon>
        <taxon>Insecta</taxon>
        <taxon>Pterygota</taxon>
        <taxon>Neoptera</taxon>
        <taxon>Endopterygota</taxon>
        <taxon>Lepidoptera</taxon>
        <taxon>Glossata</taxon>
        <taxon>Ditrysia</taxon>
        <taxon>Bombycoidea</taxon>
        <taxon>Bombycidae</taxon>
        <taxon>Bombycinae</taxon>
        <taxon>Bombyx</taxon>
    </lineage>
</organism>
<evidence type="ECO:0000256" key="6">
    <source>
        <dbReference type="SAM" id="MobiDB-lite"/>
    </source>
</evidence>
<dbReference type="PANTHER" id="PTHR21411:SF0">
    <property type="entry name" value="REGULATORY PROTEIN ZESTE"/>
    <property type="match status" value="1"/>
</dbReference>
<evidence type="ECO:0000256" key="4">
    <source>
        <dbReference type="ARBA" id="ARBA00023163"/>
    </source>
</evidence>
<name>A0A8R2C8T4_BOMMO</name>
<feature type="region of interest" description="Disordered" evidence="6">
    <location>
        <begin position="149"/>
        <end position="177"/>
    </location>
</feature>
<dbReference type="PANTHER" id="PTHR21411">
    <property type="entry name" value="APONTIC"/>
    <property type="match status" value="1"/>
</dbReference>
<evidence type="ECO:0000259" key="7">
    <source>
        <dbReference type="SMART" id="SM00717"/>
    </source>
</evidence>
<dbReference type="KEGG" id="bmor:101740072"/>
<evidence type="ECO:0000313" key="8">
    <source>
        <dbReference type="EnsemblMetazoa" id="XP_012550494.1"/>
    </source>
</evidence>
<accession>A0A8R2C8T4</accession>
<dbReference type="AlphaFoldDB" id="A0A8R2C8T4"/>
<evidence type="ECO:0000256" key="3">
    <source>
        <dbReference type="ARBA" id="ARBA00023015"/>
    </source>
</evidence>
<feature type="domain" description="Myb-like" evidence="7">
    <location>
        <begin position="338"/>
        <end position="406"/>
    </location>
</feature>
<dbReference type="RefSeq" id="XP_012550495.1">
    <property type="nucleotide sequence ID" value="XM_012695041.4"/>
</dbReference>
<keyword evidence="3" id="KW-0805">Transcription regulation</keyword>
<dbReference type="RefSeq" id="XP_012550494.1">
    <property type="nucleotide sequence ID" value="XM_012695040.4"/>
</dbReference>
<dbReference type="SMART" id="SM00717">
    <property type="entry name" value="SANT"/>
    <property type="match status" value="3"/>
</dbReference>
<keyword evidence="4" id="KW-0804">Transcription</keyword>
<protein>
    <recommendedName>
        <fullName evidence="2">Regulatory protein zeste</fullName>
    </recommendedName>
</protein>
<evidence type="ECO:0000256" key="2">
    <source>
        <dbReference type="ARBA" id="ARBA00016807"/>
    </source>
</evidence>
<reference evidence="8" key="2">
    <citation type="submission" date="2022-06" db="UniProtKB">
        <authorList>
            <consortium name="EnsemblMetazoa"/>
        </authorList>
    </citation>
    <scope>IDENTIFICATION</scope>
    <source>
        <strain evidence="8">p50T (Dazao)</strain>
    </source>
</reference>
<dbReference type="EnsemblMetazoa" id="XM_012695040.3">
    <property type="protein sequence ID" value="XP_012550494.1"/>
    <property type="gene ID" value="LOC101740072"/>
</dbReference>
<comment type="function">
    <text evidence="5">Involved in transvection phenomena (= synapsis-dependent gene expression), where the synaptic pairing of chromosomes carrying genes with which zeste interacts influences the expression of these genes. Zeste binds to DNA and stimulates transcription from a nearby promoter.</text>
</comment>
<keyword evidence="9" id="KW-1185">Reference proteome</keyword>
<evidence type="ECO:0000256" key="5">
    <source>
        <dbReference type="ARBA" id="ARBA00025466"/>
    </source>
</evidence>